<organism evidence="9 10">
    <name type="scientific">Sporosarcina soli</name>
    <dbReference type="NCBI Taxonomy" id="334736"/>
    <lineage>
        <taxon>Bacteria</taxon>
        <taxon>Bacillati</taxon>
        <taxon>Bacillota</taxon>
        <taxon>Bacilli</taxon>
        <taxon>Bacillales</taxon>
        <taxon>Caryophanaceae</taxon>
        <taxon>Sporosarcina</taxon>
    </lineage>
</organism>
<feature type="transmembrane region" description="Helical" evidence="8">
    <location>
        <begin position="231"/>
        <end position="248"/>
    </location>
</feature>
<feature type="transmembrane region" description="Helical" evidence="8">
    <location>
        <begin position="418"/>
        <end position="442"/>
    </location>
</feature>
<feature type="transmembrane region" description="Helical" evidence="8">
    <location>
        <begin position="181"/>
        <end position="201"/>
    </location>
</feature>
<protein>
    <submittedName>
        <fullName evidence="9">Sodium:solute symporter</fullName>
    </submittedName>
</protein>
<feature type="transmembrane region" description="Helical" evidence="8">
    <location>
        <begin position="313"/>
        <end position="341"/>
    </location>
</feature>
<dbReference type="Gene3D" id="1.20.1730.10">
    <property type="entry name" value="Sodium/glucose cotransporter"/>
    <property type="match status" value="1"/>
</dbReference>
<keyword evidence="4 8" id="KW-0812">Transmembrane</keyword>
<feature type="transmembrane region" description="Helical" evidence="8">
    <location>
        <begin position="114"/>
        <end position="143"/>
    </location>
</feature>
<evidence type="ECO:0000256" key="1">
    <source>
        <dbReference type="ARBA" id="ARBA00004141"/>
    </source>
</evidence>
<dbReference type="InterPro" id="IPR038377">
    <property type="entry name" value="Na/Glc_symporter_sf"/>
</dbReference>
<evidence type="ECO:0000256" key="3">
    <source>
        <dbReference type="ARBA" id="ARBA00022448"/>
    </source>
</evidence>
<evidence type="ECO:0000256" key="4">
    <source>
        <dbReference type="ARBA" id="ARBA00022692"/>
    </source>
</evidence>
<feature type="transmembrane region" description="Helical" evidence="8">
    <location>
        <begin position="454"/>
        <end position="477"/>
    </location>
</feature>
<sequence>MNSSFFITFAILIFACYLGVSARKGKEMNMEQWAVGGRSFGSLTIFFILAGEMFTTFTFLGASGMAYGVGMPAVYAFNCFYFIIAYWMLPPIWKYAKKHNVMSQADFYEKKYKSVGLGVVVAIIGVIASVSYLVMQFVGLGIIVSASSYGSISSGLAVVLSGLLVTVYVTISGMHGSAWTAIFKDILILGVIVFMGVYFPYHYYGGFKPMFQAIESVHPEMLLFPAEGLSITWFVTTSIMIALAFYLFPHMQTGVFSSKSAKALRWNAASMPIYQLIIVFSVFIGFAAVLQVPGLNDADMSLFKLAQSAFPPWFVGLVGGAGALAALVPSSIVLLSSATLLSKNIFKVWRPKTTDQQLGRLSRLLVPILVIIAIFFALNESKLIGLIYIMVYSIIVQLFPALFFSLLKKNPITKIGAFAGMIVGVSLVIYSTVTDTTLAALYPNLPSIIKDFDTGLLIMMINFAVTYVVGVSTVKILNKSTDVSLEKYQQVKVDSRN</sequence>
<feature type="transmembrane region" description="Helical" evidence="8">
    <location>
        <begin position="361"/>
        <end position="378"/>
    </location>
</feature>
<feature type="transmembrane region" description="Helical" evidence="8">
    <location>
        <begin position="43"/>
        <end position="67"/>
    </location>
</feature>
<evidence type="ECO:0000256" key="6">
    <source>
        <dbReference type="ARBA" id="ARBA00023136"/>
    </source>
</evidence>
<feature type="transmembrane region" description="Helical" evidence="8">
    <location>
        <begin position="384"/>
        <end position="406"/>
    </location>
</feature>
<dbReference type="PANTHER" id="PTHR48086:SF8">
    <property type="entry name" value="MONOCARBOXYLIC ACID PERMEASE"/>
    <property type="match status" value="1"/>
</dbReference>
<keyword evidence="10" id="KW-1185">Reference proteome</keyword>
<dbReference type="PROSITE" id="PS50283">
    <property type="entry name" value="NA_SOLUT_SYMP_3"/>
    <property type="match status" value="1"/>
</dbReference>
<keyword evidence="6 8" id="KW-0472">Membrane</keyword>
<evidence type="ECO:0000256" key="5">
    <source>
        <dbReference type="ARBA" id="ARBA00022989"/>
    </source>
</evidence>
<feature type="transmembrane region" description="Helical" evidence="8">
    <location>
        <begin position="73"/>
        <end position="93"/>
    </location>
</feature>
<comment type="caution">
    <text evidence="9">The sequence shown here is derived from an EMBL/GenBank/DDBJ whole genome shotgun (WGS) entry which is preliminary data.</text>
</comment>
<gene>
    <name evidence="9" type="ORF">ACFPRA_12240</name>
</gene>
<comment type="subcellular location">
    <subcellularLocation>
        <location evidence="1">Membrane</location>
        <topology evidence="1">Multi-pass membrane protein</topology>
    </subcellularLocation>
</comment>
<name>A0ABW0TJM9_9BACL</name>
<dbReference type="InterPro" id="IPR001734">
    <property type="entry name" value="Na/solute_symporter"/>
</dbReference>
<feature type="transmembrane region" description="Helical" evidence="8">
    <location>
        <begin position="149"/>
        <end position="169"/>
    </location>
</feature>
<evidence type="ECO:0000256" key="7">
    <source>
        <dbReference type="RuleBase" id="RU362091"/>
    </source>
</evidence>
<dbReference type="RefSeq" id="WP_381434689.1">
    <property type="nucleotide sequence ID" value="NZ_JBHSNO010000005.1"/>
</dbReference>
<keyword evidence="3" id="KW-0813">Transport</keyword>
<evidence type="ECO:0000256" key="8">
    <source>
        <dbReference type="SAM" id="Phobius"/>
    </source>
</evidence>
<evidence type="ECO:0000256" key="2">
    <source>
        <dbReference type="ARBA" id="ARBA00006434"/>
    </source>
</evidence>
<evidence type="ECO:0000313" key="9">
    <source>
        <dbReference type="EMBL" id="MFC5589666.1"/>
    </source>
</evidence>
<reference evidence="10" key="1">
    <citation type="journal article" date="2019" name="Int. J. Syst. Evol. Microbiol.">
        <title>The Global Catalogue of Microorganisms (GCM) 10K type strain sequencing project: providing services to taxonomists for standard genome sequencing and annotation.</title>
        <authorList>
            <consortium name="The Broad Institute Genomics Platform"/>
            <consortium name="The Broad Institute Genome Sequencing Center for Infectious Disease"/>
            <person name="Wu L."/>
            <person name="Ma J."/>
        </authorList>
    </citation>
    <scope>NUCLEOTIDE SEQUENCE [LARGE SCALE GENOMIC DNA]</scope>
    <source>
        <strain evidence="10">CGMCC 4.1434</strain>
    </source>
</reference>
<accession>A0ABW0TJM9</accession>
<evidence type="ECO:0000313" key="10">
    <source>
        <dbReference type="Proteomes" id="UP001596109"/>
    </source>
</evidence>
<dbReference type="PANTHER" id="PTHR48086">
    <property type="entry name" value="SODIUM/PROLINE SYMPORTER-RELATED"/>
    <property type="match status" value="1"/>
</dbReference>
<feature type="transmembrane region" description="Helical" evidence="8">
    <location>
        <begin position="269"/>
        <end position="293"/>
    </location>
</feature>
<proteinExistence type="inferred from homology"/>
<dbReference type="EMBL" id="JBHSNO010000005">
    <property type="protein sequence ID" value="MFC5589666.1"/>
    <property type="molecule type" value="Genomic_DNA"/>
</dbReference>
<feature type="transmembrane region" description="Helical" evidence="8">
    <location>
        <begin position="6"/>
        <end position="22"/>
    </location>
</feature>
<comment type="similarity">
    <text evidence="2 7">Belongs to the sodium:solute symporter (SSF) (TC 2.A.21) family.</text>
</comment>
<dbReference type="CDD" id="cd10322">
    <property type="entry name" value="SLC5sbd"/>
    <property type="match status" value="1"/>
</dbReference>
<dbReference type="InterPro" id="IPR050277">
    <property type="entry name" value="Sodium:Solute_Symporter"/>
</dbReference>
<keyword evidence="5 8" id="KW-1133">Transmembrane helix</keyword>
<dbReference type="Proteomes" id="UP001596109">
    <property type="component" value="Unassembled WGS sequence"/>
</dbReference>
<dbReference type="Pfam" id="PF00474">
    <property type="entry name" value="SSF"/>
    <property type="match status" value="1"/>
</dbReference>